<evidence type="ECO:0000313" key="2">
    <source>
        <dbReference type="Proteomes" id="UP000044806"/>
    </source>
</evidence>
<gene>
    <name evidence="1" type="ORF">ERS013165_01460</name>
</gene>
<proteinExistence type="predicted"/>
<evidence type="ECO:0000313" key="1">
    <source>
        <dbReference type="EMBL" id="CSA38948.1"/>
    </source>
</evidence>
<organism evidence="1 2">
    <name type="scientific">Vibrio cholerae</name>
    <dbReference type="NCBI Taxonomy" id="666"/>
    <lineage>
        <taxon>Bacteria</taxon>
        <taxon>Pseudomonadati</taxon>
        <taxon>Pseudomonadota</taxon>
        <taxon>Gammaproteobacteria</taxon>
        <taxon>Vibrionales</taxon>
        <taxon>Vibrionaceae</taxon>
        <taxon>Vibrio</taxon>
    </lineage>
</organism>
<reference evidence="1 2" key="1">
    <citation type="submission" date="2015-07" db="EMBL/GenBank/DDBJ databases">
        <authorList>
            <consortium name="Pathogen Informatics"/>
        </authorList>
    </citation>
    <scope>NUCLEOTIDE SEQUENCE [LARGE SCALE GENOMIC DNA]</scope>
    <source>
        <strain evidence="1 2">A51</strain>
    </source>
</reference>
<name>A0A655PCI5_VIBCL</name>
<sequence>MVTIRDTATRQTDLTDHGRQYRAHPVRLLPVLLTLDTPTKQQLSTTIDQHTGEIADRIGFHATDCRCPLRRFFNLIFALTQYVRDELFKSQAVSFNELLVVQIFGIQHMRERQHKRHVSLWVDVQVIVL</sequence>
<dbReference type="AlphaFoldDB" id="A0A655PCI5"/>
<protein>
    <submittedName>
        <fullName evidence="1">Uncharacterized protein</fullName>
    </submittedName>
</protein>
<accession>A0A655PCI5</accession>
<dbReference type="EMBL" id="CWOW01000006">
    <property type="protein sequence ID" value="CSA38948.1"/>
    <property type="molecule type" value="Genomic_DNA"/>
</dbReference>
<dbReference type="Proteomes" id="UP000044806">
    <property type="component" value="Unassembled WGS sequence"/>
</dbReference>